<dbReference type="GO" id="GO:0110154">
    <property type="term" value="P:RNA decapping"/>
    <property type="evidence" value="ECO:0007669"/>
    <property type="project" value="TreeGrafter"/>
</dbReference>
<dbReference type="GO" id="GO:0005737">
    <property type="term" value="C:cytoplasm"/>
    <property type="evidence" value="ECO:0007669"/>
    <property type="project" value="TreeGrafter"/>
</dbReference>
<name>A0A6J4JGA6_9CHLR</name>
<feature type="non-terminal residue" evidence="1">
    <location>
        <position position="1"/>
    </location>
</feature>
<accession>A0A6J4JGA6</accession>
<dbReference type="EMBL" id="CADCTR010001035">
    <property type="protein sequence ID" value="CAA9278383.1"/>
    <property type="molecule type" value="Genomic_DNA"/>
</dbReference>
<dbReference type="GO" id="GO:0008803">
    <property type="term" value="F:bis(5'-nucleosyl)-tetraphosphatase (symmetrical) activity"/>
    <property type="evidence" value="ECO:0007669"/>
    <property type="project" value="TreeGrafter"/>
</dbReference>
<dbReference type="PANTHER" id="PTHR42850:SF4">
    <property type="entry name" value="ZINC-DEPENDENT ENDOPOLYPHOSPHATASE"/>
    <property type="match status" value="1"/>
</dbReference>
<evidence type="ECO:0008006" key="2">
    <source>
        <dbReference type="Google" id="ProtNLM"/>
    </source>
</evidence>
<dbReference type="SUPFAM" id="SSF56300">
    <property type="entry name" value="Metallo-dependent phosphatases"/>
    <property type="match status" value="1"/>
</dbReference>
<gene>
    <name evidence="1" type="ORF">AVDCRST_MAG93-3027</name>
</gene>
<reference evidence="1" key="1">
    <citation type="submission" date="2020-02" db="EMBL/GenBank/DDBJ databases">
        <authorList>
            <person name="Meier V. D."/>
        </authorList>
    </citation>
    <scope>NUCLEOTIDE SEQUENCE</scope>
    <source>
        <strain evidence="1">AVDCRST_MAG93</strain>
    </source>
</reference>
<dbReference type="InterPro" id="IPR050126">
    <property type="entry name" value="Ap4A_hydrolase"/>
</dbReference>
<dbReference type="AlphaFoldDB" id="A0A6J4JGA6"/>
<proteinExistence type="predicted"/>
<dbReference type="GO" id="GO:0016791">
    <property type="term" value="F:phosphatase activity"/>
    <property type="evidence" value="ECO:0007669"/>
    <property type="project" value="TreeGrafter"/>
</dbReference>
<evidence type="ECO:0000313" key="1">
    <source>
        <dbReference type="EMBL" id="CAA9278383.1"/>
    </source>
</evidence>
<dbReference type="Gene3D" id="3.60.21.10">
    <property type="match status" value="1"/>
</dbReference>
<dbReference type="PANTHER" id="PTHR42850">
    <property type="entry name" value="METALLOPHOSPHOESTERASE"/>
    <property type="match status" value="1"/>
</dbReference>
<organism evidence="1">
    <name type="scientific">uncultured Chloroflexia bacterium</name>
    <dbReference type="NCBI Taxonomy" id="1672391"/>
    <lineage>
        <taxon>Bacteria</taxon>
        <taxon>Bacillati</taxon>
        <taxon>Chloroflexota</taxon>
        <taxon>Chloroflexia</taxon>
        <taxon>environmental samples</taxon>
    </lineage>
</organism>
<protein>
    <recommendedName>
        <fullName evidence="2">Serine/threonine protein phosphatase</fullName>
    </recommendedName>
</protein>
<dbReference type="InterPro" id="IPR029052">
    <property type="entry name" value="Metallo-depent_PP-like"/>
</dbReference>
<sequence>ETAHSYLPAGASAYERAIMQPREYIPPHHLEWLNNRPLTHEQDGYVFVHAGFAPRIGLAGQSEVDMLWIRELFVNSDWDFDGKRVVFGHTPFEEPLVMPNKIGIDTMFHDVGKVTAVELDPTNPHADPTFYFSKFVDS</sequence>